<keyword evidence="3" id="KW-1185">Reference proteome</keyword>
<sequence length="126" mass="14044">MLKDSATMAVLPAKDINRARDFYRDKLGIEPSGSMEDDSLMYTCGKGTGFLLYQTDNAGSAKNTQMGWEVDNLEQEMQDLRGRGVTFEDYDFPGLKTENGIATSDWGKASWFLDSEGNILNLVQRA</sequence>
<dbReference type="InterPro" id="IPR037523">
    <property type="entry name" value="VOC_core"/>
</dbReference>
<dbReference type="Pfam" id="PF00903">
    <property type="entry name" value="Glyoxalase"/>
    <property type="match status" value="1"/>
</dbReference>
<reference evidence="2 3" key="1">
    <citation type="submission" date="2023-07" db="EMBL/GenBank/DDBJ databases">
        <title>Comparative genomics of wheat-associated soil bacteria to identify genetic determinants of phenazine resistance.</title>
        <authorList>
            <person name="Mouncey N."/>
        </authorList>
    </citation>
    <scope>NUCLEOTIDE SEQUENCE [LARGE SCALE GENOMIC DNA]</scope>
    <source>
        <strain evidence="2 3">W1I3</strain>
    </source>
</reference>
<dbReference type="SUPFAM" id="SSF54593">
    <property type="entry name" value="Glyoxalase/Bleomycin resistance protein/Dihydroxybiphenyl dioxygenase"/>
    <property type="match status" value="1"/>
</dbReference>
<proteinExistence type="predicted"/>
<comment type="caution">
    <text evidence="2">The sequence shown here is derived from an EMBL/GenBank/DDBJ whole genome shotgun (WGS) entry which is preliminary data.</text>
</comment>
<organism evidence="2 3">
    <name type="scientific">Pseudarthrobacter siccitolerans</name>
    <dbReference type="NCBI Taxonomy" id="861266"/>
    <lineage>
        <taxon>Bacteria</taxon>
        <taxon>Bacillati</taxon>
        <taxon>Actinomycetota</taxon>
        <taxon>Actinomycetes</taxon>
        <taxon>Micrococcales</taxon>
        <taxon>Micrococcaceae</taxon>
        <taxon>Pseudarthrobacter</taxon>
    </lineage>
</organism>
<dbReference type="InterPro" id="IPR029068">
    <property type="entry name" value="Glyas_Bleomycin-R_OHBP_Dase"/>
</dbReference>
<evidence type="ECO:0000313" key="2">
    <source>
        <dbReference type="EMBL" id="MDQ0676016.1"/>
    </source>
</evidence>
<evidence type="ECO:0000259" key="1">
    <source>
        <dbReference type="PROSITE" id="PS51819"/>
    </source>
</evidence>
<accession>A0ABU0PPW4</accession>
<dbReference type="PROSITE" id="PS51819">
    <property type="entry name" value="VOC"/>
    <property type="match status" value="1"/>
</dbReference>
<dbReference type="RefSeq" id="WP_306638348.1">
    <property type="nucleotide sequence ID" value="NZ_JAUSXB010000001.1"/>
</dbReference>
<dbReference type="EMBL" id="JAUSXB010000001">
    <property type="protein sequence ID" value="MDQ0676016.1"/>
    <property type="molecule type" value="Genomic_DNA"/>
</dbReference>
<dbReference type="Proteomes" id="UP001236806">
    <property type="component" value="Unassembled WGS sequence"/>
</dbReference>
<protein>
    <submittedName>
        <fullName evidence="2">Catechol 2,3-dioxygenase-like lactoylglutathione lyase family enzyme</fullName>
    </submittedName>
</protein>
<name>A0ABU0PPW4_9MICC</name>
<dbReference type="Gene3D" id="3.10.180.10">
    <property type="entry name" value="2,3-Dihydroxybiphenyl 1,2-Dioxygenase, domain 1"/>
    <property type="match status" value="1"/>
</dbReference>
<evidence type="ECO:0000313" key="3">
    <source>
        <dbReference type="Proteomes" id="UP001236806"/>
    </source>
</evidence>
<gene>
    <name evidence="2" type="ORF">QFZ36_003577</name>
</gene>
<dbReference type="CDD" id="cd06587">
    <property type="entry name" value="VOC"/>
    <property type="match status" value="1"/>
</dbReference>
<dbReference type="InterPro" id="IPR004360">
    <property type="entry name" value="Glyas_Fos-R_dOase_dom"/>
</dbReference>
<feature type="domain" description="VOC" evidence="1">
    <location>
        <begin position="5"/>
        <end position="125"/>
    </location>
</feature>